<sequence>MSMNRIQFQQGMSLTEFFERYGTEAQCAAALAALRWPDGFACPRCAGSAHYVVGHGVRKLFQCRACRHQTSLTAGTLMDSTKLPLRTWFLAIYLVSQDKTGLSSLALMRHLGTSYRTAWLVHHKIMGEMARRDAQTPLSGAVQLDDAYLGGEHAGVGGRGSPNKVPIVAAVALSDDGRPLRVKLSPLAVFSREAVAQWARANLTPGSDVLSDGLGCFAGVIDADCAHSYIVVGRRKPRELPQFAWINTVLGNLKTMICGGYKAFDFGKYARQYLGAFAYRFNSRFNLRAMLSTLLGQAATGEPIPERQIRARAEVHD</sequence>
<evidence type="ECO:0000259" key="1">
    <source>
        <dbReference type="SMART" id="SM01126"/>
    </source>
</evidence>
<dbReference type="EMBL" id="POQS01000005">
    <property type="protein sequence ID" value="PND32406.1"/>
    <property type="molecule type" value="Genomic_DNA"/>
</dbReference>
<evidence type="ECO:0000313" key="2">
    <source>
        <dbReference type="EMBL" id="PND32405.1"/>
    </source>
</evidence>
<keyword evidence="4" id="KW-1185">Reference proteome</keyword>
<dbReference type="SMART" id="SM01126">
    <property type="entry name" value="DDE_Tnp_IS1595"/>
    <property type="match status" value="1"/>
</dbReference>
<dbReference type="Pfam" id="PF12760">
    <property type="entry name" value="Zn_ribbon_IS1595"/>
    <property type="match status" value="1"/>
</dbReference>
<organism evidence="3 4">
    <name type="scientific">Achromobacter pulmonis</name>
    <dbReference type="NCBI Taxonomy" id="1389932"/>
    <lineage>
        <taxon>Bacteria</taxon>
        <taxon>Pseudomonadati</taxon>
        <taxon>Pseudomonadota</taxon>
        <taxon>Betaproteobacteria</taxon>
        <taxon>Burkholderiales</taxon>
        <taxon>Alcaligenaceae</taxon>
        <taxon>Achromobacter</taxon>
    </lineage>
</organism>
<proteinExistence type="predicted"/>
<evidence type="ECO:0000313" key="3">
    <source>
        <dbReference type="EMBL" id="PND32406.1"/>
    </source>
</evidence>
<dbReference type="AlphaFoldDB" id="A0A2N8KG20"/>
<feature type="domain" description="ISXO2-like transposase" evidence="1">
    <location>
        <begin position="137"/>
        <end position="282"/>
    </location>
</feature>
<dbReference type="Pfam" id="PF12762">
    <property type="entry name" value="DDE_Tnp_IS1595"/>
    <property type="match status" value="1"/>
</dbReference>
<dbReference type="InterPro" id="IPR024445">
    <property type="entry name" value="Tnp_ISXO2-like"/>
</dbReference>
<comment type="caution">
    <text evidence="3">The sequence shown here is derived from an EMBL/GenBank/DDBJ whole genome shotgun (WGS) entry which is preliminary data.</text>
</comment>
<dbReference type="Proteomes" id="UP000235994">
    <property type="component" value="Unassembled WGS sequence"/>
</dbReference>
<dbReference type="RefSeq" id="WP_102774570.1">
    <property type="nucleotide sequence ID" value="NZ_POQS01000005.1"/>
</dbReference>
<dbReference type="InterPro" id="IPR024442">
    <property type="entry name" value="Transposase_Zn_ribbon"/>
</dbReference>
<protein>
    <submittedName>
        <fullName evidence="3">IS1595 family transposase</fullName>
    </submittedName>
</protein>
<gene>
    <name evidence="2" type="ORF">C1I89_21340</name>
    <name evidence="3" type="ORF">C1I89_21385</name>
</gene>
<evidence type="ECO:0000313" key="4">
    <source>
        <dbReference type="Proteomes" id="UP000235994"/>
    </source>
</evidence>
<dbReference type="EMBL" id="POQS01000005">
    <property type="protein sequence ID" value="PND32405.1"/>
    <property type="molecule type" value="Genomic_DNA"/>
</dbReference>
<reference evidence="3 4" key="1">
    <citation type="submission" date="2018-01" db="EMBL/GenBank/DDBJ databases">
        <title>The draft genome of an aniline degradation strain ANB-1.</title>
        <authorList>
            <person name="Zhang L."/>
            <person name="Jiang J."/>
        </authorList>
    </citation>
    <scope>NUCLEOTIDE SEQUENCE [LARGE SCALE GENOMIC DNA]</scope>
    <source>
        <strain evidence="3 4">ANB-1</strain>
    </source>
</reference>
<name>A0A2N8KG20_9BURK</name>
<accession>A0A2N8KG20</accession>
<dbReference type="NCBIfam" id="NF033547">
    <property type="entry name" value="transpos_IS1595"/>
    <property type="match status" value="1"/>
</dbReference>